<dbReference type="PROSITE" id="PS50935">
    <property type="entry name" value="SSB"/>
    <property type="match status" value="1"/>
</dbReference>
<sequence length="238" mass="25307">MLDATLYLVGNLLENPNLKVTPTGLYVCSFRIVSSERRYDRKENNWVDGPQLFLDVTCWRRLAEHVAATLSKGDRAILIGRLRQREFENAQGEKRRRYEIEAVAVGPELAWHPARVQRAVRGGGTVTRLTEQPGAADGSAATQVAAAQIATAPVGGATVGGAADGPARDAGARDGVAAAEPDPFGDSSEPWVDGEPFLEPGAIDELTDETTAGWSGDADGQGGDRRVEGSVTPLGETR</sequence>
<dbReference type="Proteomes" id="UP000604475">
    <property type="component" value="Unassembled WGS sequence"/>
</dbReference>
<dbReference type="Gene3D" id="2.40.50.140">
    <property type="entry name" value="Nucleic acid-binding proteins"/>
    <property type="match status" value="1"/>
</dbReference>
<dbReference type="GO" id="GO:0003697">
    <property type="term" value="F:single-stranded DNA binding"/>
    <property type="evidence" value="ECO:0007669"/>
    <property type="project" value="InterPro"/>
</dbReference>
<accession>A0A937UNA4</accession>
<protein>
    <recommendedName>
        <fullName evidence="3">Single-stranded DNA-binding protein</fullName>
    </recommendedName>
</protein>
<dbReference type="NCBIfam" id="TIGR00621">
    <property type="entry name" value="ssb"/>
    <property type="match status" value="1"/>
</dbReference>
<evidence type="ECO:0000256" key="4">
    <source>
        <dbReference type="SAM" id="MobiDB-lite"/>
    </source>
</evidence>
<evidence type="ECO:0000313" key="6">
    <source>
        <dbReference type="Proteomes" id="UP000604475"/>
    </source>
</evidence>
<organism evidence="5 6">
    <name type="scientific">Frankia nepalensis</name>
    <dbReference type="NCBI Taxonomy" id="1836974"/>
    <lineage>
        <taxon>Bacteria</taxon>
        <taxon>Bacillati</taxon>
        <taxon>Actinomycetota</taxon>
        <taxon>Actinomycetes</taxon>
        <taxon>Frankiales</taxon>
        <taxon>Frankiaceae</taxon>
        <taxon>Frankia</taxon>
    </lineage>
</organism>
<keyword evidence="1 2" id="KW-0238">DNA-binding</keyword>
<dbReference type="SUPFAM" id="SSF50249">
    <property type="entry name" value="Nucleic acid-binding proteins"/>
    <property type="match status" value="1"/>
</dbReference>
<dbReference type="InterPro" id="IPR012340">
    <property type="entry name" value="NA-bd_OB-fold"/>
</dbReference>
<dbReference type="InterPro" id="IPR011344">
    <property type="entry name" value="ssDNA-bd"/>
</dbReference>
<evidence type="ECO:0000313" key="5">
    <source>
        <dbReference type="EMBL" id="MBL7626025.1"/>
    </source>
</evidence>
<evidence type="ECO:0000256" key="2">
    <source>
        <dbReference type="PROSITE-ProRule" id="PRU00252"/>
    </source>
</evidence>
<feature type="region of interest" description="Disordered" evidence="4">
    <location>
        <begin position="160"/>
        <end position="238"/>
    </location>
</feature>
<dbReference type="RefSeq" id="WP_203010107.1">
    <property type="nucleotide sequence ID" value="NZ_JADWYW010000075.1"/>
</dbReference>
<dbReference type="CDD" id="cd04496">
    <property type="entry name" value="SSB_OBF"/>
    <property type="match status" value="1"/>
</dbReference>
<gene>
    <name evidence="5" type="primary">ssb</name>
    <name evidence="5" type="ORF">I7412_02300</name>
</gene>
<keyword evidence="6" id="KW-1185">Reference proteome</keyword>
<dbReference type="Pfam" id="PF00436">
    <property type="entry name" value="SSB"/>
    <property type="match status" value="1"/>
</dbReference>
<comment type="caution">
    <text evidence="5">The sequence shown here is derived from an EMBL/GenBank/DDBJ whole genome shotgun (WGS) entry which is preliminary data.</text>
</comment>
<dbReference type="EMBL" id="JAEACQ010000122">
    <property type="protein sequence ID" value="MBL7626025.1"/>
    <property type="molecule type" value="Genomic_DNA"/>
</dbReference>
<dbReference type="GO" id="GO:0006260">
    <property type="term" value="P:DNA replication"/>
    <property type="evidence" value="ECO:0007669"/>
    <property type="project" value="InterPro"/>
</dbReference>
<dbReference type="InterPro" id="IPR000424">
    <property type="entry name" value="Primosome_PriB/ssb"/>
</dbReference>
<evidence type="ECO:0000256" key="3">
    <source>
        <dbReference type="RuleBase" id="RU000524"/>
    </source>
</evidence>
<dbReference type="AlphaFoldDB" id="A0A937UNA4"/>
<proteinExistence type="predicted"/>
<reference evidence="5" key="1">
    <citation type="submission" date="2020-12" db="EMBL/GenBank/DDBJ databases">
        <title>Genomic characterization of non-nitrogen-fixing Frankia strains.</title>
        <authorList>
            <person name="Carlos-Shanley C."/>
            <person name="Guerra T."/>
            <person name="Hahn D."/>
        </authorList>
    </citation>
    <scope>NUCLEOTIDE SEQUENCE</scope>
    <source>
        <strain evidence="5">CN6</strain>
    </source>
</reference>
<name>A0A937UNA4_9ACTN</name>
<evidence type="ECO:0000256" key="1">
    <source>
        <dbReference type="ARBA" id="ARBA00023125"/>
    </source>
</evidence>